<comment type="caution">
    <text evidence="2">The sequence shown here is derived from an EMBL/GenBank/DDBJ whole genome shotgun (WGS) entry which is preliminary data.</text>
</comment>
<sequence>EERKLKLDATTLSSFDLTRPDSESGHDPPRPSSQARHRSSIAGAALSSTDSSQTRHRSSIA</sequence>
<gene>
    <name evidence="2" type="ORF">CCACVL1_19224</name>
</gene>
<dbReference type="Proteomes" id="UP000188268">
    <property type="component" value="Unassembled WGS sequence"/>
</dbReference>
<feature type="region of interest" description="Disordered" evidence="1">
    <location>
        <begin position="1"/>
        <end position="61"/>
    </location>
</feature>
<evidence type="ECO:0000313" key="2">
    <source>
        <dbReference type="EMBL" id="OMO69860.1"/>
    </source>
</evidence>
<feature type="compositionally biased region" description="Basic and acidic residues" evidence="1">
    <location>
        <begin position="18"/>
        <end position="29"/>
    </location>
</feature>
<evidence type="ECO:0000256" key="1">
    <source>
        <dbReference type="SAM" id="MobiDB-lite"/>
    </source>
</evidence>
<name>A0A1R3HHT3_COCAP</name>
<accession>A0A1R3HHT3</accession>
<protein>
    <submittedName>
        <fullName evidence="2">Uncharacterized protein</fullName>
    </submittedName>
</protein>
<feature type="non-terminal residue" evidence="2">
    <location>
        <position position="61"/>
    </location>
</feature>
<dbReference type="EMBL" id="AWWV01011927">
    <property type="protein sequence ID" value="OMO69860.1"/>
    <property type="molecule type" value="Genomic_DNA"/>
</dbReference>
<keyword evidence="3" id="KW-1185">Reference proteome</keyword>
<dbReference type="Gramene" id="OMO69860">
    <property type="protein sequence ID" value="OMO69860"/>
    <property type="gene ID" value="CCACVL1_19224"/>
</dbReference>
<reference evidence="2 3" key="1">
    <citation type="submission" date="2013-09" db="EMBL/GenBank/DDBJ databases">
        <title>Corchorus capsularis genome sequencing.</title>
        <authorList>
            <person name="Alam M."/>
            <person name="Haque M.S."/>
            <person name="Islam M.S."/>
            <person name="Emdad E.M."/>
            <person name="Islam M.M."/>
            <person name="Ahmed B."/>
            <person name="Halim A."/>
            <person name="Hossen Q.M.M."/>
            <person name="Hossain M.Z."/>
            <person name="Ahmed R."/>
            <person name="Khan M.M."/>
            <person name="Islam R."/>
            <person name="Rashid M.M."/>
            <person name="Khan S.A."/>
            <person name="Rahman M.S."/>
            <person name="Alam M."/>
        </authorList>
    </citation>
    <scope>NUCLEOTIDE SEQUENCE [LARGE SCALE GENOMIC DNA]</scope>
    <source>
        <strain evidence="3">cv. CVL-1</strain>
        <tissue evidence="2">Whole seedling</tissue>
    </source>
</reference>
<organism evidence="2 3">
    <name type="scientific">Corchorus capsularis</name>
    <name type="common">Jute</name>
    <dbReference type="NCBI Taxonomy" id="210143"/>
    <lineage>
        <taxon>Eukaryota</taxon>
        <taxon>Viridiplantae</taxon>
        <taxon>Streptophyta</taxon>
        <taxon>Embryophyta</taxon>
        <taxon>Tracheophyta</taxon>
        <taxon>Spermatophyta</taxon>
        <taxon>Magnoliopsida</taxon>
        <taxon>eudicotyledons</taxon>
        <taxon>Gunneridae</taxon>
        <taxon>Pentapetalae</taxon>
        <taxon>rosids</taxon>
        <taxon>malvids</taxon>
        <taxon>Malvales</taxon>
        <taxon>Malvaceae</taxon>
        <taxon>Grewioideae</taxon>
        <taxon>Apeibeae</taxon>
        <taxon>Corchorus</taxon>
    </lineage>
</organism>
<evidence type="ECO:0000313" key="3">
    <source>
        <dbReference type="Proteomes" id="UP000188268"/>
    </source>
</evidence>
<dbReference type="AlphaFoldDB" id="A0A1R3HHT3"/>
<feature type="non-terminal residue" evidence="2">
    <location>
        <position position="1"/>
    </location>
</feature>
<proteinExistence type="predicted"/>